<evidence type="ECO:0000256" key="1">
    <source>
        <dbReference type="ARBA" id="ARBA00001460"/>
    </source>
</evidence>
<dbReference type="PANTHER" id="PTHR42945">
    <property type="entry name" value="HISTIDINE BIOSYNTHESIS BIFUNCTIONAL PROTEIN"/>
    <property type="match status" value="1"/>
</dbReference>
<dbReference type="CDD" id="cd11534">
    <property type="entry name" value="NTP-PPase_HisIE_like"/>
    <property type="match status" value="1"/>
</dbReference>
<keyword evidence="10 11" id="KW-0368">Histidine biosynthesis</keyword>
<dbReference type="UniPathway" id="UPA00031">
    <property type="reaction ID" value="UER00007"/>
</dbReference>
<dbReference type="PANTHER" id="PTHR42945:SF9">
    <property type="entry name" value="HISTIDINE BIOSYNTHESIS BIFUNCTIONAL PROTEIN HISIE"/>
    <property type="match status" value="1"/>
</dbReference>
<reference evidence="12 13" key="1">
    <citation type="submission" date="2016-07" db="EMBL/GenBank/DDBJ databases">
        <title>Draft Genome Sequence of Methylobrevis pamukkalensis PK2.</title>
        <authorList>
            <person name="Vasilenko O.V."/>
            <person name="Doronina N.V."/>
            <person name="Shmareva M.N."/>
            <person name="Tarlachkov S.V."/>
            <person name="Mustakhimov I."/>
            <person name="Trotsenko Y.A."/>
        </authorList>
    </citation>
    <scope>NUCLEOTIDE SEQUENCE [LARGE SCALE GENOMIC DNA]</scope>
    <source>
        <strain evidence="12 13">PK2</strain>
    </source>
</reference>
<evidence type="ECO:0000313" key="12">
    <source>
        <dbReference type="EMBL" id="ODN68375.1"/>
    </source>
</evidence>
<dbReference type="Gene3D" id="1.10.287.1080">
    <property type="entry name" value="MazG-like"/>
    <property type="match status" value="1"/>
</dbReference>
<keyword evidence="13" id="KW-1185">Reference proteome</keyword>
<evidence type="ECO:0000256" key="7">
    <source>
        <dbReference type="ARBA" id="ARBA00022741"/>
    </source>
</evidence>
<dbReference type="OrthoDB" id="9814738at2"/>
<evidence type="ECO:0000256" key="6">
    <source>
        <dbReference type="ARBA" id="ARBA00022605"/>
    </source>
</evidence>
<evidence type="ECO:0000256" key="2">
    <source>
        <dbReference type="ARBA" id="ARBA00004496"/>
    </source>
</evidence>
<dbReference type="GO" id="GO:0000105">
    <property type="term" value="P:L-histidine biosynthetic process"/>
    <property type="evidence" value="ECO:0007669"/>
    <property type="project" value="UniProtKB-UniRule"/>
</dbReference>
<protein>
    <recommendedName>
        <fullName evidence="11">Phosphoribosyl-ATP pyrophosphatase</fullName>
        <shortName evidence="11">PRA-PH</shortName>
        <ecNumber evidence="11">3.6.1.31</ecNumber>
    </recommendedName>
</protein>
<accession>A0A1E3GWP9</accession>
<evidence type="ECO:0000256" key="8">
    <source>
        <dbReference type="ARBA" id="ARBA00022801"/>
    </source>
</evidence>
<comment type="similarity">
    <text evidence="4 11">Belongs to the PRA-PH family.</text>
</comment>
<sequence length="107" mass="11131">MTGFSLSDLEAIVAARAASDDAASYTRKLVGRGVGTCAQKLGEEAVETVIAAMAGDAVELRKESADLLYHLLVLLHVSGVGLTEVMDELAARTGQTGLQEKASRPAD</sequence>
<evidence type="ECO:0000256" key="4">
    <source>
        <dbReference type="ARBA" id="ARBA00009392"/>
    </source>
</evidence>
<dbReference type="NCBIfam" id="NF001613">
    <property type="entry name" value="PRK00400.1-5"/>
    <property type="match status" value="1"/>
</dbReference>
<dbReference type="RefSeq" id="WP_069308420.1">
    <property type="nucleotide sequence ID" value="NZ_MCRJ01000194.1"/>
</dbReference>
<dbReference type="NCBIfam" id="TIGR03188">
    <property type="entry name" value="histidine_hisI"/>
    <property type="match status" value="1"/>
</dbReference>
<evidence type="ECO:0000256" key="10">
    <source>
        <dbReference type="ARBA" id="ARBA00023102"/>
    </source>
</evidence>
<dbReference type="Proteomes" id="UP000094622">
    <property type="component" value="Unassembled WGS sequence"/>
</dbReference>
<evidence type="ECO:0000256" key="11">
    <source>
        <dbReference type="HAMAP-Rule" id="MF_01020"/>
    </source>
</evidence>
<keyword evidence="5 11" id="KW-0963">Cytoplasm</keyword>
<gene>
    <name evidence="11 12" type="primary">hisE</name>
    <name evidence="12" type="ORF">A6302_04327</name>
</gene>
<dbReference type="InterPro" id="IPR021130">
    <property type="entry name" value="PRib-ATP_PPHydrolase-like"/>
</dbReference>
<dbReference type="SUPFAM" id="SSF101386">
    <property type="entry name" value="all-alpha NTP pyrophosphatases"/>
    <property type="match status" value="1"/>
</dbReference>
<evidence type="ECO:0000256" key="3">
    <source>
        <dbReference type="ARBA" id="ARBA00005204"/>
    </source>
</evidence>
<dbReference type="InterPro" id="IPR008179">
    <property type="entry name" value="HisE"/>
</dbReference>
<proteinExistence type="inferred from homology"/>
<keyword evidence="6 11" id="KW-0028">Amino-acid biosynthesis</keyword>
<comment type="catalytic activity">
    <reaction evidence="1 11">
        <text>1-(5-phospho-beta-D-ribosyl)-ATP + H2O = 1-(5-phospho-beta-D-ribosyl)-5'-AMP + diphosphate + H(+)</text>
        <dbReference type="Rhea" id="RHEA:22828"/>
        <dbReference type="ChEBI" id="CHEBI:15377"/>
        <dbReference type="ChEBI" id="CHEBI:15378"/>
        <dbReference type="ChEBI" id="CHEBI:33019"/>
        <dbReference type="ChEBI" id="CHEBI:59457"/>
        <dbReference type="ChEBI" id="CHEBI:73183"/>
        <dbReference type="EC" id="3.6.1.31"/>
    </reaction>
</comment>
<dbReference type="AlphaFoldDB" id="A0A1E3GWP9"/>
<dbReference type="Pfam" id="PF01503">
    <property type="entry name" value="PRA-PH"/>
    <property type="match status" value="1"/>
</dbReference>
<evidence type="ECO:0000256" key="9">
    <source>
        <dbReference type="ARBA" id="ARBA00022840"/>
    </source>
</evidence>
<dbReference type="GO" id="GO:0005524">
    <property type="term" value="F:ATP binding"/>
    <property type="evidence" value="ECO:0007669"/>
    <property type="project" value="UniProtKB-KW"/>
</dbReference>
<keyword evidence="9 11" id="KW-0067">ATP-binding</keyword>
<dbReference type="PATRIC" id="fig|1439726.3.peg.4599"/>
<name>A0A1E3GWP9_9HYPH</name>
<dbReference type="GO" id="GO:0005737">
    <property type="term" value="C:cytoplasm"/>
    <property type="evidence" value="ECO:0007669"/>
    <property type="project" value="UniProtKB-SubCell"/>
</dbReference>
<comment type="caution">
    <text evidence="12">The sequence shown here is derived from an EMBL/GenBank/DDBJ whole genome shotgun (WGS) entry which is preliminary data.</text>
</comment>
<comment type="subcellular location">
    <subcellularLocation>
        <location evidence="2 11">Cytoplasm</location>
    </subcellularLocation>
</comment>
<keyword evidence="7 11" id="KW-0547">Nucleotide-binding</keyword>
<dbReference type="EMBL" id="MCRJ01000194">
    <property type="protein sequence ID" value="ODN68375.1"/>
    <property type="molecule type" value="Genomic_DNA"/>
</dbReference>
<evidence type="ECO:0000313" key="13">
    <source>
        <dbReference type="Proteomes" id="UP000094622"/>
    </source>
</evidence>
<dbReference type="HAMAP" id="MF_01020">
    <property type="entry name" value="HisE"/>
    <property type="match status" value="1"/>
</dbReference>
<organism evidence="12 13">
    <name type="scientific">Methylobrevis pamukkalensis</name>
    <dbReference type="NCBI Taxonomy" id="1439726"/>
    <lineage>
        <taxon>Bacteria</taxon>
        <taxon>Pseudomonadati</taxon>
        <taxon>Pseudomonadota</taxon>
        <taxon>Alphaproteobacteria</taxon>
        <taxon>Hyphomicrobiales</taxon>
        <taxon>Pleomorphomonadaceae</taxon>
        <taxon>Methylobrevis</taxon>
    </lineage>
</organism>
<dbReference type="EC" id="3.6.1.31" evidence="11"/>
<comment type="pathway">
    <text evidence="3 11">Amino-acid biosynthesis; L-histidine biosynthesis; L-histidine from 5-phospho-alpha-D-ribose 1-diphosphate: step 2/9.</text>
</comment>
<keyword evidence="8 11" id="KW-0378">Hydrolase</keyword>
<dbReference type="GO" id="GO:0004636">
    <property type="term" value="F:phosphoribosyl-ATP diphosphatase activity"/>
    <property type="evidence" value="ECO:0007669"/>
    <property type="project" value="UniProtKB-UniRule"/>
</dbReference>
<evidence type="ECO:0000256" key="5">
    <source>
        <dbReference type="ARBA" id="ARBA00022490"/>
    </source>
</evidence>